<feature type="transmembrane region" description="Helical" evidence="6">
    <location>
        <begin position="35"/>
        <end position="53"/>
    </location>
</feature>
<keyword evidence="3 6" id="KW-0812">Transmembrane</keyword>
<dbReference type="EMBL" id="BAABCW010000001">
    <property type="protein sequence ID" value="GAA4108416.1"/>
    <property type="molecule type" value="Genomic_DNA"/>
</dbReference>
<evidence type="ECO:0000256" key="2">
    <source>
        <dbReference type="ARBA" id="ARBA00022475"/>
    </source>
</evidence>
<evidence type="ECO:0000256" key="4">
    <source>
        <dbReference type="ARBA" id="ARBA00022989"/>
    </source>
</evidence>
<organism evidence="7 8">
    <name type="scientific">Aquimarina addita</name>
    <dbReference type="NCBI Taxonomy" id="870485"/>
    <lineage>
        <taxon>Bacteria</taxon>
        <taxon>Pseudomonadati</taxon>
        <taxon>Bacteroidota</taxon>
        <taxon>Flavobacteriia</taxon>
        <taxon>Flavobacteriales</taxon>
        <taxon>Flavobacteriaceae</taxon>
        <taxon>Aquimarina</taxon>
    </lineage>
</organism>
<dbReference type="PANTHER" id="PTHR40277">
    <property type="entry name" value="BLL5419 PROTEIN"/>
    <property type="match status" value="1"/>
</dbReference>
<dbReference type="Pfam" id="PF03706">
    <property type="entry name" value="LPG_synthase_TM"/>
    <property type="match status" value="1"/>
</dbReference>
<feature type="transmembrane region" description="Helical" evidence="6">
    <location>
        <begin position="224"/>
        <end position="249"/>
    </location>
</feature>
<sequence>MKRLSFWIKFFGLILFSILIYKIGWESTLQSIQKVPFVHILISVLILWIAFYLKSSRWRIISRSYDIPLGRYQAFKIFFIGLFLANITPGKLGDFGRLLYIKDKVPNQKIGLASLLMDRVFDLICLLLFSLFAFLYYQVVFEILKFPTNYNTIFIWILGLVLLLFSFFLFRKKIINIIKPWFIAFNSHDLGVCKSIKAFTITCMSMILMYGVLNYLAWVMRLEISHIGLFLGAFIIGILTLLPITILGIGVRETSLVLIFQLYNLPSEDAIALSLIVFFVQLISFIPGAIWFYLSPIRLEDLKSMR</sequence>
<feature type="transmembrane region" description="Helical" evidence="6">
    <location>
        <begin position="198"/>
        <end position="218"/>
    </location>
</feature>
<evidence type="ECO:0000256" key="3">
    <source>
        <dbReference type="ARBA" id="ARBA00022692"/>
    </source>
</evidence>
<gene>
    <name evidence="7" type="ORF">GCM10022393_04500</name>
</gene>
<dbReference type="Proteomes" id="UP001500459">
    <property type="component" value="Unassembled WGS sequence"/>
</dbReference>
<protein>
    <submittedName>
        <fullName evidence="7">Uncharacterized protein</fullName>
    </submittedName>
</protein>
<evidence type="ECO:0000256" key="1">
    <source>
        <dbReference type="ARBA" id="ARBA00004651"/>
    </source>
</evidence>
<evidence type="ECO:0000313" key="8">
    <source>
        <dbReference type="Proteomes" id="UP001500459"/>
    </source>
</evidence>
<comment type="caution">
    <text evidence="7">The sequence shown here is derived from an EMBL/GenBank/DDBJ whole genome shotgun (WGS) entry which is preliminary data.</text>
</comment>
<dbReference type="NCBIfam" id="TIGR00374">
    <property type="entry name" value="flippase-like domain"/>
    <property type="match status" value="1"/>
</dbReference>
<comment type="subcellular location">
    <subcellularLocation>
        <location evidence="1">Cell membrane</location>
        <topology evidence="1">Multi-pass membrane protein</topology>
    </subcellularLocation>
</comment>
<reference evidence="8" key="1">
    <citation type="journal article" date="2019" name="Int. J. Syst. Evol. Microbiol.">
        <title>The Global Catalogue of Microorganisms (GCM) 10K type strain sequencing project: providing services to taxonomists for standard genome sequencing and annotation.</title>
        <authorList>
            <consortium name="The Broad Institute Genomics Platform"/>
            <consortium name="The Broad Institute Genome Sequencing Center for Infectious Disease"/>
            <person name="Wu L."/>
            <person name="Ma J."/>
        </authorList>
    </citation>
    <scope>NUCLEOTIDE SEQUENCE [LARGE SCALE GENOMIC DNA]</scope>
    <source>
        <strain evidence="8">JCM 17106</strain>
    </source>
</reference>
<feature type="transmembrane region" description="Helical" evidence="6">
    <location>
        <begin position="153"/>
        <end position="170"/>
    </location>
</feature>
<dbReference type="PANTHER" id="PTHR40277:SF1">
    <property type="entry name" value="BLL5419 PROTEIN"/>
    <property type="match status" value="1"/>
</dbReference>
<keyword evidence="8" id="KW-1185">Reference proteome</keyword>
<accession>A0ABP7X9M1</accession>
<evidence type="ECO:0000313" key="7">
    <source>
        <dbReference type="EMBL" id="GAA4108416.1"/>
    </source>
</evidence>
<evidence type="ECO:0000256" key="5">
    <source>
        <dbReference type="ARBA" id="ARBA00023136"/>
    </source>
</evidence>
<dbReference type="RefSeq" id="WP_344924349.1">
    <property type="nucleotide sequence ID" value="NZ_BAABCW010000001.1"/>
</dbReference>
<keyword evidence="2" id="KW-1003">Cell membrane</keyword>
<feature type="transmembrane region" description="Helical" evidence="6">
    <location>
        <begin position="73"/>
        <end position="100"/>
    </location>
</feature>
<evidence type="ECO:0000256" key="6">
    <source>
        <dbReference type="SAM" id="Phobius"/>
    </source>
</evidence>
<proteinExistence type="predicted"/>
<dbReference type="InterPro" id="IPR022791">
    <property type="entry name" value="L-PG_synthase/AglD"/>
</dbReference>
<keyword evidence="4 6" id="KW-1133">Transmembrane helix</keyword>
<feature type="transmembrane region" description="Helical" evidence="6">
    <location>
        <begin position="270"/>
        <end position="294"/>
    </location>
</feature>
<feature type="transmembrane region" description="Helical" evidence="6">
    <location>
        <begin position="120"/>
        <end position="141"/>
    </location>
</feature>
<keyword evidence="5 6" id="KW-0472">Membrane</keyword>
<name>A0ABP7X9M1_9FLAO</name>
<feature type="transmembrane region" description="Helical" evidence="6">
    <location>
        <begin position="6"/>
        <end position="23"/>
    </location>
</feature>